<evidence type="ECO:0000256" key="1">
    <source>
        <dbReference type="SAM" id="Coils"/>
    </source>
</evidence>
<keyword evidence="3" id="KW-1185">Reference proteome</keyword>
<reference evidence="2 3" key="1">
    <citation type="submission" date="2024-01" db="EMBL/GenBank/DDBJ databases">
        <title>Complete genome of Cladobotryum mycophilum ATHUM6906.</title>
        <authorList>
            <person name="Christinaki A.C."/>
            <person name="Myridakis A.I."/>
            <person name="Kouvelis V.N."/>
        </authorList>
    </citation>
    <scope>NUCLEOTIDE SEQUENCE [LARGE SCALE GENOMIC DNA]</scope>
    <source>
        <strain evidence="2 3">ATHUM6906</strain>
    </source>
</reference>
<proteinExistence type="predicted"/>
<feature type="coiled-coil region" evidence="1">
    <location>
        <begin position="67"/>
        <end position="99"/>
    </location>
</feature>
<accession>A0ABR0SU32</accession>
<gene>
    <name evidence="2" type="ORF">PT974_04058</name>
</gene>
<name>A0ABR0SU32_9HYPO</name>
<evidence type="ECO:0000313" key="3">
    <source>
        <dbReference type="Proteomes" id="UP001338125"/>
    </source>
</evidence>
<protein>
    <submittedName>
        <fullName evidence="2">Uncharacterized protein</fullName>
    </submittedName>
</protein>
<organism evidence="2 3">
    <name type="scientific">Cladobotryum mycophilum</name>
    <dbReference type="NCBI Taxonomy" id="491253"/>
    <lineage>
        <taxon>Eukaryota</taxon>
        <taxon>Fungi</taxon>
        <taxon>Dikarya</taxon>
        <taxon>Ascomycota</taxon>
        <taxon>Pezizomycotina</taxon>
        <taxon>Sordariomycetes</taxon>
        <taxon>Hypocreomycetidae</taxon>
        <taxon>Hypocreales</taxon>
        <taxon>Hypocreaceae</taxon>
        <taxon>Cladobotryum</taxon>
    </lineage>
</organism>
<comment type="caution">
    <text evidence="2">The sequence shown here is derived from an EMBL/GenBank/DDBJ whole genome shotgun (WGS) entry which is preliminary data.</text>
</comment>
<dbReference type="Proteomes" id="UP001338125">
    <property type="component" value="Unassembled WGS sequence"/>
</dbReference>
<sequence>MSSAILNFIIKFAVRTVFNEIKSNLFKPDTTVVDNIVGGFNNLERLIRQLDYLSKLHGPMTKIYYWVDRTKTVVDNLRNANTEANREAYKNVIDALKSENDGIRFQTYSLYSTVMSIKTPVTTDGLLRFWADEAYKKLANENDTSYHMYDYIYELDTNISAIAALLHHGMELSMFISATEQDAEAFRNEAKQRIENFRNTLYQRLYPPALRQFKSSYDDPGTFLTDGRWFNLYDEPVTTNRNFLTIHNYWIREISLHKPGGDSSAKLRAFRFGQDKGAVLPRPALDREDLCVYELSGGDTDVILFKLIPLQVEAPTTRTPVKLIPYQQSNGSRTRADKSNTWGTTWRLAQTYSPQ</sequence>
<evidence type="ECO:0000313" key="2">
    <source>
        <dbReference type="EMBL" id="KAK5995643.1"/>
    </source>
</evidence>
<keyword evidence="1" id="KW-0175">Coiled coil</keyword>
<dbReference type="EMBL" id="JAVFKD010000004">
    <property type="protein sequence ID" value="KAK5995643.1"/>
    <property type="molecule type" value="Genomic_DNA"/>
</dbReference>